<accession>A0A4Y9YCR6</accession>
<evidence type="ECO:0000313" key="2">
    <source>
        <dbReference type="Proteomes" id="UP000298327"/>
    </source>
</evidence>
<dbReference type="AlphaFoldDB" id="A0A4Y9YCR6"/>
<dbReference type="EMBL" id="SEOQ01000667">
    <property type="protein sequence ID" value="TFY58659.1"/>
    <property type="molecule type" value="Genomic_DNA"/>
</dbReference>
<name>A0A4Y9YCR6_9AGAM</name>
<keyword evidence="2" id="KW-1185">Reference proteome</keyword>
<reference evidence="1 2" key="1">
    <citation type="submission" date="2019-02" db="EMBL/GenBank/DDBJ databases">
        <title>Genome sequencing of the rare red list fungi Dentipellis fragilis.</title>
        <authorList>
            <person name="Buettner E."/>
            <person name="Kellner H."/>
        </authorList>
    </citation>
    <scope>NUCLEOTIDE SEQUENCE [LARGE SCALE GENOMIC DNA]</scope>
    <source>
        <strain evidence="1 2">DSM 105465</strain>
    </source>
</reference>
<dbReference type="Proteomes" id="UP000298327">
    <property type="component" value="Unassembled WGS sequence"/>
</dbReference>
<sequence>MSSLPIQARPPLTPPPILIDATRQFTAWVKQNAQGAEVILCGGLAFVQYGSGRVTQDADLCMDLSRTRRHGTQVPFDTNALKDMASRDPRFIVGPKIFWIHQLSGTPVQVDFVDTRLFWQPFDIRYMVDANPAAHAVPSLNPPMLLVGKMKSALERAAMERKINDIADFDYALTLLQTSKQPPKLFATSQT</sequence>
<organism evidence="1 2">
    <name type="scientific">Dentipellis fragilis</name>
    <dbReference type="NCBI Taxonomy" id="205917"/>
    <lineage>
        <taxon>Eukaryota</taxon>
        <taxon>Fungi</taxon>
        <taxon>Dikarya</taxon>
        <taxon>Basidiomycota</taxon>
        <taxon>Agaricomycotina</taxon>
        <taxon>Agaricomycetes</taxon>
        <taxon>Russulales</taxon>
        <taxon>Hericiaceae</taxon>
        <taxon>Dentipellis</taxon>
    </lineage>
</organism>
<dbReference type="OrthoDB" id="3245660at2759"/>
<protein>
    <submittedName>
        <fullName evidence="1">Uncharacterized protein</fullName>
    </submittedName>
</protein>
<proteinExistence type="predicted"/>
<gene>
    <name evidence="1" type="ORF">EVG20_g8064</name>
</gene>
<comment type="caution">
    <text evidence="1">The sequence shown here is derived from an EMBL/GenBank/DDBJ whole genome shotgun (WGS) entry which is preliminary data.</text>
</comment>
<evidence type="ECO:0000313" key="1">
    <source>
        <dbReference type="EMBL" id="TFY58659.1"/>
    </source>
</evidence>